<dbReference type="OrthoDB" id="839663at2"/>
<sequence length="90" mass="10603">MSFEWNEEKRQETLKTRGIDLLYAALIFEGQTLTKIDNRKDYGEVRHISLGLVDDTPYIVIHTQRGENTRIISAWKGGRRHYDTYKNSFP</sequence>
<dbReference type="Proteomes" id="UP000244880">
    <property type="component" value="Unassembled WGS sequence"/>
</dbReference>
<evidence type="ECO:0000313" key="1">
    <source>
        <dbReference type="EMBL" id="SPH27608.1"/>
    </source>
</evidence>
<dbReference type="Pfam" id="PF04365">
    <property type="entry name" value="BrnT_toxin"/>
    <property type="match status" value="1"/>
</dbReference>
<gene>
    <name evidence="1" type="ORF">ASD8599_04074</name>
</gene>
<dbReference type="InterPro" id="IPR038573">
    <property type="entry name" value="BrnT_sf"/>
</dbReference>
<organism evidence="1 2">
    <name type="scientific">Ascidiaceihabitans donghaensis</name>
    <dbReference type="NCBI Taxonomy" id="1510460"/>
    <lineage>
        <taxon>Bacteria</taxon>
        <taxon>Pseudomonadati</taxon>
        <taxon>Pseudomonadota</taxon>
        <taxon>Alphaproteobacteria</taxon>
        <taxon>Rhodobacterales</taxon>
        <taxon>Paracoccaceae</taxon>
        <taxon>Ascidiaceihabitans</taxon>
    </lineage>
</organism>
<name>A0A2R8BPT0_9RHOB</name>
<dbReference type="AlphaFoldDB" id="A0A2R8BPT0"/>
<reference evidence="1 2" key="1">
    <citation type="submission" date="2018-03" db="EMBL/GenBank/DDBJ databases">
        <authorList>
            <person name="Keele B.F."/>
        </authorList>
    </citation>
    <scope>NUCLEOTIDE SEQUENCE [LARGE SCALE GENOMIC DNA]</scope>
    <source>
        <strain evidence="1 2">CECT 8599</strain>
    </source>
</reference>
<protein>
    <recommendedName>
        <fullName evidence="3">BrnT family toxin</fullName>
    </recommendedName>
</protein>
<dbReference type="EMBL" id="OMOR01000005">
    <property type="protein sequence ID" value="SPH27608.1"/>
    <property type="molecule type" value="Genomic_DNA"/>
</dbReference>
<keyword evidence="2" id="KW-1185">Reference proteome</keyword>
<dbReference type="RefSeq" id="WP_108830550.1">
    <property type="nucleotide sequence ID" value="NZ_OMOR01000005.1"/>
</dbReference>
<evidence type="ECO:0000313" key="2">
    <source>
        <dbReference type="Proteomes" id="UP000244880"/>
    </source>
</evidence>
<dbReference type="InterPro" id="IPR007460">
    <property type="entry name" value="BrnT_toxin"/>
</dbReference>
<accession>A0A2R8BPT0</accession>
<proteinExistence type="predicted"/>
<evidence type="ECO:0008006" key="3">
    <source>
        <dbReference type="Google" id="ProtNLM"/>
    </source>
</evidence>
<dbReference type="Gene3D" id="3.10.450.530">
    <property type="entry name" value="Ribonuclease toxin, BrnT, of type II toxin-antitoxin system"/>
    <property type="match status" value="1"/>
</dbReference>